<dbReference type="Gene3D" id="3.40.630.30">
    <property type="match status" value="1"/>
</dbReference>
<dbReference type="Proteomes" id="UP000199494">
    <property type="component" value="Unassembled WGS sequence"/>
</dbReference>
<proteinExistence type="predicted"/>
<dbReference type="SUPFAM" id="SSF55729">
    <property type="entry name" value="Acyl-CoA N-acyltransferases (Nat)"/>
    <property type="match status" value="1"/>
</dbReference>
<dbReference type="EMBL" id="FMZE01000007">
    <property type="protein sequence ID" value="SDD26095.1"/>
    <property type="molecule type" value="Genomic_DNA"/>
</dbReference>
<dbReference type="PANTHER" id="PTHR42791">
    <property type="entry name" value="GNAT FAMILY ACETYLTRANSFERASE"/>
    <property type="match status" value="1"/>
</dbReference>
<dbReference type="PROSITE" id="PS51186">
    <property type="entry name" value="GNAT"/>
    <property type="match status" value="1"/>
</dbReference>
<protein>
    <submittedName>
        <fullName evidence="1">Acetyltransferase (GNAT) family protein</fullName>
    </submittedName>
</protein>
<evidence type="ECO:0000313" key="1">
    <source>
        <dbReference type="EMBL" id="SDD26095.1"/>
    </source>
</evidence>
<dbReference type="InterPro" id="IPR052523">
    <property type="entry name" value="Trichothecene_AcTrans"/>
</dbReference>
<dbReference type="STRING" id="530584.SAMN05421630_10732"/>
<dbReference type="CDD" id="cd04301">
    <property type="entry name" value="NAT_SF"/>
    <property type="match status" value="1"/>
</dbReference>
<dbReference type="AlphaFoldDB" id="A0A222VV56"/>
<dbReference type="InterPro" id="IPR000182">
    <property type="entry name" value="GNAT_dom"/>
</dbReference>
<gene>
    <name evidence="1" type="ORF">SAMN05421630_10732</name>
</gene>
<name>A0A222VV56_9PSEU</name>
<accession>A0A222VV56</accession>
<evidence type="ECO:0000313" key="2">
    <source>
        <dbReference type="Proteomes" id="UP000199494"/>
    </source>
</evidence>
<sequence>MNSRTTYESVRVAAGTDRDETLAVLRSAFAADPFVGWLFPDPATRDDLQTRFYLPLLSHPRAETTLLGTGEAAAIWLSLAPGQSPFGDIEDAGDTGDTEAAFGDNAARLAIAGEHLAERHPTGSAHHYLAVMGVVPGAQGTGLGSVLLRHGLARADAEGVGSYLEASTAGSRQLYLRHGFADLGEPVHLPDGPTLWPMWREPGTTR</sequence>
<dbReference type="GO" id="GO:0016747">
    <property type="term" value="F:acyltransferase activity, transferring groups other than amino-acyl groups"/>
    <property type="evidence" value="ECO:0007669"/>
    <property type="project" value="InterPro"/>
</dbReference>
<dbReference type="RefSeq" id="WP_170140230.1">
    <property type="nucleotide sequence ID" value="NZ_CP016353.1"/>
</dbReference>
<dbReference type="KEGG" id="pmad:BAY61_25660"/>
<keyword evidence="2" id="KW-1185">Reference proteome</keyword>
<organism evidence="1 2">
    <name type="scientific">Prauserella marina</name>
    <dbReference type="NCBI Taxonomy" id="530584"/>
    <lineage>
        <taxon>Bacteria</taxon>
        <taxon>Bacillati</taxon>
        <taxon>Actinomycetota</taxon>
        <taxon>Actinomycetes</taxon>
        <taxon>Pseudonocardiales</taxon>
        <taxon>Pseudonocardiaceae</taxon>
        <taxon>Prauserella</taxon>
    </lineage>
</organism>
<dbReference type="PANTHER" id="PTHR42791:SF1">
    <property type="entry name" value="N-ACETYLTRANSFERASE DOMAIN-CONTAINING PROTEIN"/>
    <property type="match status" value="1"/>
</dbReference>
<reference evidence="1 2" key="1">
    <citation type="submission" date="2016-10" db="EMBL/GenBank/DDBJ databases">
        <authorList>
            <person name="de Groot N.N."/>
        </authorList>
    </citation>
    <scope>NUCLEOTIDE SEQUENCE [LARGE SCALE GENOMIC DNA]</scope>
    <source>
        <strain evidence="1 2">CGMCC 4.5506</strain>
    </source>
</reference>
<keyword evidence="1" id="KW-0808">Transferase</keyword>
<dbReference type="InterPro" id="IPR016181">
    <property type="entry name" value="Acyl_CoA_acyltransferase"/>
</dbReference>
<dbReference type="Pfam" id="PF00583">
    <property type="entry name" value="Acetyltransf_1"/>
    <property type="match status" value="1"/>
</dbReference>